<evidence type="ECO:0008006" key="4">
    <source>
        <dbReference type="Google" id="ProtNLM"/>
    </source>
</evidence>
<sequence length="124" mass="14048">MHKKNFLLFALIIWTLFVTILSLASLKALPKISTQNGDKYVHFIFYFVLTLLLILNIVNKTSLKNAIIISFLLAVFYGMVIELLQGVLTENRKPELADGLANTFGAFVATIVIAFNRKRLNFIK</sequence>
<evidence type="ECO:0000313" key="3">
    <source>
        <dbReference type="Proteomes" id="UP000289734"/>
    </source>
</evidence>
<dbReference type="Proteomes" id="UP000289734">
    <property type="component" value="Unassembled WGS sequence"/>
</dbReference>
<dbReference type="AlphaFoldDB" id="A0A4Q1KUV7"/>
<evidence type="ECO:0000256" key="1">
    <source>
        <dbReference type="SAM" id="Phobius"/>
    </source>
</evidence>
<organism evidence="2 3">
    <name type="scientific">Flavobacterium piscinae</name>
    <dbReference type="NCBI Taxonomy" id="2506424"/>
    <lineage>
        <taxon>Bacteria</taxon>
        <taxon>Pseudomonadati</taxon>
        <taxon>Bacteroidota</taxon>
        <taxon>Flavobacteriia</taxon>
        <taxon>Flavobacteriales</taxon>
        <taxon>Flavobacteriaceae</taxon>
        <taxon>Flavobacterium</taxon>
    </lineage>
</organism>
<dbReference type="EMBL" id="SBKQ01000003">
    <property type="protein sequence ID" value="RXR34041.1"/>
    <property type="molecule type" value="Genomic_DNA"/>
</dbReference>
<feature type="transmembrane region" description="Helical" evidence="1">
    <location>
        <begin position="65"/>
        <end position="84"/>
    </location>
</feature>
<feature type="transmembrane region" description="Helical" evidence="1">
    <location>
        <begin position="40"/>
        <end position="58"/>
    </location>
</feature>
<keyword evidence="1" id="KW-0472">Membrane</keyword>
<keyword evidence="1" id="KW-0812">Transmembrane</keyword>
<dbReference type="OrthoDB" id="5472246at2"/>
<dbReference type="RefSeq" id="WP_129463329.1">
    <property type="nucleotide sequence ID" value="NZ_JACSXZ010000001.1"/>
</dbReference>
<dbReference type="PANTHER" id="PTHR28008:SF1">
    <property type="entry name" value="DOMAIN PROTEIN, PUTATIVE (AFU_ORTHOLOGUE AFUA_3G10980)-RELATED"/>
    <property type="match status" value="1"/>
</dbReference>
<comment type="caution">
    <text evidence="2">The sequence shown here is derived from an EMBL/GenBank/DDBJ whole genome shotgun (WGS) entry which is preliminary data.</text>
</comment>
<reference evidence="3" key="1">
    <citation type="submission" date="2019-01" db="EMBL/GenBank/DDBJ databases">
        <title>Cytophagaceae bacterium strain CAR-16.</title>
        <authorList>
            <person name="Chen W.-M."/>
        </authorList>
    </citation>
    <scope>NUCLEOTIDE SEQUENCE [LARGE SCALE GENOMIC DNA]</scope>
    <source>
        <strain evidence="3">ICH-30</strain>
    </source>
</reference>
<name>A0A4Q1KUV7_9FLAO</name>
<keyword evidence="3" id="KW-1185">Reference proteome</keyword>
<feature type="transmembrane region" description="Helical" evidence="1">
    <location>
        <begin position="96"/>
        <end position="115"/>
    </location>
</feature>
<proteinExistence type="predicted"/>
<keyword evidence="1" id="KW-1133">Transmembrane helix</keyword>
<dbReference type="PANTHER" id="PTHR28008">
    <property type="entry name" value="DOMAIN PROTEIN, PUTATIVE (AFU_ORTHOLOGUE AFUA_3G10980)-RELATED"/>
    <property type="match status" value="1"/>
</dbReference>
<dbReference type="NCBIfam" id="NF037970">
    <property type="entry name" value="vanZ_1"/>
    <property type="match status" value="1"/>
</dbReference>
<evidence type="ECO:0000313" key="2">
    <source>
        <dbReference type="EMBL" id="RXR34041.1"/>
    </source>
</evidence>
<accession>A0A4Q1KUV7</accession>
<protein>
    <recommendedName>
        <fullName evidence="4">VanZ-like domain-containing protein</fullName>
    </recommendedName>
</protein>
<gene>
    <name evidence="2" type="ORF">EQG68_03120</name>
</gene>